<protein>
    <submittedName>
        <fullName evidence="1">Uncharacterized protein</fullName>
    </submittedName>
</protein>
<dbReference type="EMBL" id="JAVYJV010000051">
    <property type="protein sequence ID" value="KAK4337142.1"/>
    <property type="molecule type" value="Genomic_DNA"/>
</dbReference>
<organism evidence="1 2">
    <name type="scientific">Anisodus tanguticus</name>
    <dbReference type="NCBI Taxonomy" id="243964"/>
    <lineage>
        <taxon>Eukaryota</taxon>
        <taxon>Viridiplantae</taxon>
        <taxon>Streptophyta</taxon>
        <taxon>Embryophyta</taxon>
        <taxon>Tracheophyta</taxon>
        <taxon>Spermatophyta</taxon>
        <taxon>Magnoliopsida</taxon>
        <taxon>eudicotyledons</taxon>
        <taxon>Gunneridae</taxon>
        <taxon>Pentapetalae</taxon>
        <taxon>asterids</taxon>
        <taxon>lamiids</taxon>
        <taxon>Solanales</taxon>
        <taxon>Solanaceae</taxon>
        <taxon>Solanoideae</taxon>
        <taxon>Hyoscyameae</taxon>
        <taxon>Anisodus</taxon>
    </lineage>
</organism>
<evidence type="ECO:0000313" key="2">
    <source>
        <dbReference type="Proteomes" id="UP001291623"/>
    </source>
</evidence>
<proteinExistence type="predicted"/>
<comment type="caution">
    <text evidence="1">The sequence shown here is derived from an EMBL/GenBank/DDBJ whole genome shotgun (WGS) entry which is preliminary data.</text>
</comment>
<dbReference type="Proteomes" id="UP001291623">
    <property type="component" value="Unassembled WGS sequence"/>
</dbReference>
<name>A0AAE1QS56_9SOLA</name>
<evidence type="ECO:0000313" key="1">
    <source>
        <dbReference type="EMBL" id="KAK4337142.1"/>
    </source>
</evidence>
<keyword evidence="2" id="KW-1185">Reference proteome</keyword>
<accession>A0AAE1QS56</accession>
<sequence length="53" mass="5869">MDQQDKDSLVENSLAEDSLNDNFLVGVGHPLLDVSINCDEKELISEFKKASMS</sequence>
<reference evidence="1" key="1">
    <citation type="submission" date="2023-12" db="EMBL/GenBank/DDBJ databases">
        <title>Genome assembly of Anisodus tanguticus.</title>
        <authorList>
            <person name="Wang Y.-J."/>
        </authorList>
    </citation>
    <scope>NUCLEOTIDE SEQUENCE</scope>
    <source>
        <strain evidence="1">KB-2021</strain>
        <tissue evidence="1">Leaf</tissue>
    </source>
</reference>
<dbReference type="AlphaFoldDB" id="A0AAE1QS56"/>
<gene>
    <name evidence="1" type="ORF">RND71_043360</name>
</gene>